<dbReference type="PANTHER" id="PTHR42840:SF4">
    <property type="entry name" value="GFO_IDH_MOCA FAMILY OXIDOREDUCTASE"/>
    <property type="match status" value="1"/>
</dbReference>
<evidence type="ECO:0000313" key="4">
    <source>
        <dbReference type="Proteomes" id="UP000236604"/>
    </source>
</evidence>
<reference evidence="3 4" key="1">
    <citation type="submission" date="2013-12" db="EMBL/GenBank/DDBJ databases">
        <title>Comparative genomics of Petrotoga isolates.</title>
        <authorList>
            <person name="Nesbo C.L."/>
            <person name="Charchuk R."/>
            <person name="Chow K."/>
        </authorList>
    </citation>
    <scope>NUCLEOTIDE SEQUENCE [LARGE SCALE GENOMIC DNA]</scope>
    <source>
        <strain evidence="3 4">DSM 14811</strain>
    </source>
</reference>
<organism evidence="3 4">
    <name type="scientific">Petrotoga mexicana DSM 14811</name>
    <dbReference type="NCBI Taxonomy" id="1122954"/>
    <lineage>
        <taxon>Bacteria</taxon>
        <taxon>Thermotogati</taxon>
        <taxon>Thermotogota</taxon>
        <taxon>Thermotogae</taxon>
        <taxon>Petrotogales</taxon>
        <taxon>Petrotogaceae</taxon>
        <taxon>Petrotoga</taxon>
    </lineage>
</organism>
<comment type="caution">
    <text evidence="3">The sequence shown here is derived from an EMBL/GenBank/DDBJ whole genome shotgun (WGS) entry which is preliminary data.</text>
</comment>
<evidence type="ECO:0000259" key="2">
    <source>
        <dbReference type="Pfam" id="PF22725"/>
    </source>
</evidence>
<proteinExistence type="predicted"/>
<evidence type="ECO:0000313" key="3">
    <source>
        <dbReference type="EMBL" id="PNR99453.1"/>
    </source>
</evidence>
<accession>A0A2K1P9H6</accession>
<feature type="domain" description="Gfo/Idh/MocA-like oxidoreductase N-terminal" evidence="1">
    <location>
        <begin position="50"/>
        <end position="123"/>
    </location>
</feature>
<dbReference type="Pfam" id="PF22725">
    <property type="entry name" value="GFO_IDH_MocA_C3"/>
    <property type="match status" value="1"/>
</dbReference>
<dbReference type="InterPro" id="IPR000683">
    <property type="entry name" value="Gfo/Idh/MocA-like_OxRdtase_N"/>
</dbReference>
<gene>
    <name evidence="3" type="ORF">X927_05645</name>
</gene>
<dbReference type="Gene3D" id="3.30.360.10">
    <property type="entry name" value="Dihydrodipicolinate Reductase, domain 2"/>
    <property type="match status" value="1"/>
</dbReference>
<protein>
    <submittedName>
        <fullName evidence="3">Oxidoreductase</fullName>
    </submittedName>
</protein>
<dbReference type="EMBL" id="AZRN01000021">
    <property type="protein sequence ID" value="PNR99453.1"/>
    <property type="molecule type" value="Genomic_DNA"/>
</dbReference>
<dbReference type="AlphaFoldDB" id="A0A2K1P9H6"/>
<dbReference type="RefSeq" id="WP_103077084.1">
    <property type="nucleotide sequence ID" value="NZ_AZRN01000021.1"/>
</dbReference>
<dbReference type="SUPFAM" id="SSF51735">
    <property type="entry name" value="NAD(P)-binding Rossmann-fold domains"/>
    <property type="match status" value="1"/>
</dbReference>
<dbReference type="PANTHER" id="PTHR42840">
    <property type="entry name" value="NAD(P)-BINDING ROSSMANN-FOLD SUPERFAMILY PROTEIN-RELATED"/>
    <property type="match status" value="1"/>
</dbReference>
<sequence length="331" mass="38107">MKLCFVGSSGHYHYVVTPLRLYHNLNINVVGIAPGSNGENIDKLRKEIEDLGYKPKIYEDYKKMFDETNPDIAIINCFFGDLAKVSIEALNRKIHVFTEKPVATNFEDLDLLKEAYLKSQCSFTAMFGIRYKPWFLTAYNYLKKGVVGEIRLLNAQKSYKLGQREPFYKQRKTYGGTIPWVGSHGIDWIRWVTGVNFISVYAAHSKKYNNNYGDLETSALCQFELENEIFASLSIDYYRPNNAPTHDDDRLRVVGTKGIIEIMHNKVYLIDNEVPGIRELPLEEEKSIFLDFLSEIEKKGKCMVTAEDSFEVTRICLKALQSADEEKIIFL</sequence>
<keyword evidence="4" id="KW-1185">Reference proteome</keyword>
<dbReference type="SUPFAM" id="SSF55347">
    <property type="entry name" value="Glyceraldehyde-3-phosphate dehydrogenase-like, C-terminal domain"/>
    <property type="match status" value="1"/>
</dbReference>
<dbReference type="Pfam" id="PF01408">
    <property type="entry name" value="GFO_IDH_MocA"/>
    <property type="match status" value="1"/>
</dbReference>
<evidence type="ECO:0000259" key="1">
    <source>
        <dbReference type="Pfam" id="PF01408"/>
    </source>
</evidence>
<dbReference type="InterPro" id="IPR055170">
    <property type="entry name" value="GFO_IDH_MocA-like_dom"/>
</dbReference>
<dbReference type="GO" id="GO:0000166">
    <property type="term" value="F:nucleotide binding"/>
    <property type="evidence" value="ECO:0007669"/>
    <property type="project" value="InterPro"/>
</dbReference>
<dbReference type="Proteomes" id="UP000236604">
    <property type="component" value="Unassembled WGS sequence"/>
</dbReference>
<dbReference type="Gene3D" id="3.40.50.720">
    <property type="entry name" value="NAD(P)-binding Rossmann-like Domain"/>
    <property type="match status" value="1"/>
</dbReference>
<feature type="domain" description="GFO/IDH/MocA-like oxidoreductase" evidence="2">
    <location>
        <begin position="135"/>
        <end position="261"/>
    </location>
</feature>
<name>A0A2K1P9H6_9BACT</name>
<dbReference type="InterPro" id="IPR036291">
    <property type="entry name" value="NAD(P)-bd_dom_sf"/>
</dbReference>